<reference evidence="3 4" key="1">
    <citation type="submission" date="2023-07" db="EMBL/GenBank/DDBJ databases">
        <title>Sorghum-associated microbial communities from plants grown in Nebraska, USA.</title>
        <authorList>
            <person name="Schachtman D."/>
        </authorList>
    </citation>
    <scope>NUCLEOTIDE SEQUENCE [LARGE SCALE GENOMIC DNA]</scope>
    <source>
        <strain evidence="3 4">BE248</strain>
    </source>
</reference>
<dbReference type="Pfam" id="PF02368">
    <property type="entry name" value="Big_2"/>
    <property type="match status" value="1"/>
</dbReference>
<protein>
    <recommendedName>
        <fullName evidence="2">BIG2 domain-containing protein</fullName>
    </recommendedName>
</protein>
<dbReference type="InterPro" id="IPR008964">
    <property type="entry name" value="Invasin/intimin_cell_adhesion"/>
</dbReference>
<gene>
    <name evidence="3" type="ORF">J2X11_001385</name>
</gene>
<dbReference type="Gene3D" id="2.60.40.1080">
    <property type="match status" value="1"/>
</dbReference>
<keyword evidence="1" id="KW-0732">Signal</keyword>
<keyword evidence="4" id="KW-1185">Reference proteome</keyword>
<feature type="chain" id="PRO_5046943474" description="BIG2 domain-containing protein" evidence="1">
    <location>
        <begin position="28"/>
        <end position="775"/>
    </location>
</feature>
<dbReference type="SUPFAM" id="SSF49373">
    <property type="entry name" value="Invasin/intimin cell-adhesion fragments"/>
    <property type="match status" value="1"/>
</dbReference>
<accession>A0ABU1UMZ0</accession>
<evidence type="ECO:0000259" key="2">
    <source>
        <dbReference type="Pfam" id="PF02368"/>
    </source>
</evidence>
<evidence type="ECO:0000313" key="3">
    <source>
        <dbReference type="EMBL" id="MDR7086546.1"/>
    </source>
</evidence>
<organism evidence="3 4">
    <name type="scientific">Aeromicrobium panaciterrae</name>
    <dbReference type="NCBI Taxonomy" id="363861"/>
    <lineage>
        <taxon>Bacteria</taxon>
        <taxon>Bacillati</taxon>
        <taxon>Actinomycetota</taxon>
        <taxon>Actinomycetes</taxon>
        <taxon>Propionibacteriales</taxon>
        <taxon>Nocardioidaceae</taxon>
        <taxon>Aeromicrobium</taxon>
    </lineage>
</organism>
<dbReference type="InterPro" id="IPR003343">
    <property type="entry name" value="Big_2"/>
</dbReference>
<dbReference type="EMBL" id="JAVDWH010000001">
    <property type="protein sequence ID" value="MDR7086546.1"/>
    <property type="molecule type" value="Genomic_DNA"/>
</dbReference>
<name>A0ABU1UMZ0_9ACTN</name>
<evidence type="ECO:0000256" key="1">
    <source>
        <dbReference type="SAM" id="SignalP"/>
    </source>
</evidence>
<feature type="signal peptide" evidence="1">
    <location>
        <begin position="1"/>
        <end position="27"/>
    </location>
</feature>
<feature type="domain" description="BIG2" evidence="2">
    <location>
        <begin position="478"/>
        <end position="546"/>
    </location>
</feature>
<comment type="caution">
    <text evidence="3">The sequence shown here is derived from an EMBL/GenBank/DDBJ whole genome shotgun (WGS) entry which is preliminary data.</text>
</comment>
<proteinExistence type="predicted"/>
<evidence type="ECO:0000313" key="4">
    <source>
        <dbReference type="Proteomes" id="UP001257739"/>
    </source>
</evidence>
<dbReference type="Proteomes" id="UP001257739">
    <property type="component" value="Unassembled WGS sequence"/>
</dbReference>
<sequence>MPRRFSVFCALALLATLLVPAGFPASADTQPRENNRYVNLDDPNSFDAIRPAPNDVSYPNGRRVEIYGSVGDNETGMDWRTVNAFASLVNSVPAGYHSYTTLFNSLYDDRSVSKADLPDDTGNYKWTVTHRDEVFSPTAAYINLANKYDTYSERKQYIHVLGAKESMNEAYAANSSLARLVENGAVDYRECAGDGGCLSGPNHLMHSKYGAFEKAKDSAGNMHDNVIWMTSSNLNGSSGSKKANISIAIYDDEEAFKAIRDGIYAPSIQVANGMSPSAAINGNPRYKAAITVDPATGVIAGMPTDSGITLLPSPRRVTNASEHTDQTDVEAAFLNKQADDNLAKPGCKVYAVHSLFNSTRAGVLDGLLRLKNQSCDIKIVLGDNAISDIVDGYFNMSEDLRELIGKVEFANVHDKTLSYKYGGNATAFGGASNFTGTSLEYDELAWRANDTGITDSVQEHSERIYQLARGQVTWTAPTSVAISPSSTLKVQTGDHIRLGANPSPNNALITNTSWVSDNPSIASVNPTTGVLTGVADGVTTIHATVTSPPSTTSGPIQKSKTATVTVGAGLASSSGGGTRANVPPTLTMDNKQAYGDKTDIVVTWGYGKQNYSGIVKLQYYSGGWKSYDKDITVSNGKGHLSAAMSSSKTWRAYGARLDKIDGVDVPNLTSKAMSNWSINTVRQHPYSSTPRLYATTMVKSGSKIPFLISWDRGGGVFRLQQRGSSGPWKTHAVYSIPSGKNEEFIIVPVLNTKYWRIATSTGTTKVSNTVKVAAK</sequence>
<dbReference type="RefSeq" id="WP_309968578.1">
    <property type="nucleotide sequence ID" value="NZ_JAVDWH010000001.1"/>
</dbReference>